<keyword evidence="3" id="KW-0411">Iron-sulfur</keyword>
<dbReference type="EMBL" id="MWQY01000002">
    <property type="protein sequence ID" value="ORC37777.1"/>
    <property type="molecule type" value="Genomic_DNA"/>
</dbReference>
<dbReference type="PROSITE" id="PS00198">
    <property type="entry name" value="4FE4S_FER_1"/>
    <property type="match status" value="1"/>
</dbReference>
<evidence type="ECO:0000313" key="6">
    <source>
        <dbReference type="Proteomes" id="UP000192343"/>
    </source>
</evidence>
<name>A0A1Y1S1Y0_9SPIO</name>
<protein>
    <recommendedName>
        <fullName evidence="4">4Fe-4S ferredoxin-type domain-containing protein</fullName>
    </recommendedName>
</protein>
<dbReference type="AlphaFoldDB" id="A0A1Y1S1Y0"/>
<dbReference type="Gene3D" id="3.20.20.100">
    <property type="entry name" value="NADP-dependent oxidoreductase domain"/>
    <property type="match status" value="1"/>
</dbReference>
<feature type="domain" description="4Fe-4S ferredoxin-type" evidence="4">
    <location>
        <begin position="298"/>
        <end position="327"/>
    </location>
</feature>
<keyword evidence="6" id="KW-1185">Reference proteome</keyword>
<dbReference type="InterPro" id="IPR017896">
    <property type="entry name" value="4Fe4S_Fe-S-bd"/>
</dbReference>
<organism evidence="5 6">
    <name type="scientific">Marispirochaeta aestuarii</name>
    <dbReference type="NCBI Taxonomy" id="1963862"/>
    <lineage>
        <taxon>Bacteria</taxon>
        <taxon>Pseudomonadati</taxon>
        <taxon>Spirochaetota</taxon>
        <taxon>Spirochaetia</taxon>
        <taxon>Spirochaetales</taxon>
        <taxon>Spirochaetaceae</taxon>
        <taxon>Marispirochaeta</taxon>
    </lineage>
</organism>
<dbReference type="PANTHER" id="PTHR43312:SF1">
    <property type="entry name" value="NADP-DEPENDENT OXIDOREDUCTASE DOMAIN-CONTAINING PROTEIN"/>
    <property type="match status" value="1"/>
</dbReference>
<dbReference type="RefSeq" id="WP_083047768.1">
    <property type="nucleotide sequence ID" value="NZ_MWQY01000002.1"/>
</dbReference>
<accession>A0A1Y1S1Y0</accession>
<evidence type="ECO:0000256" key="1">
    <source>
        <dbReference type="ARBA" id="ARBA00022723"/>
    </source>
</evidence>
<dbReference type="GO" id="GO:0051536">
    <property type="term" value="F:iron-sulfur cluster binding"/>
    <property type="evidence" value="ECO:0007669"/>
    <property type="project" value="UniProtKB-KW"/>
</dbReference>
<evidence type="ECO:0000256" key="2">
    <source>
        <dbReference type="ARBA" id="ARBA00023004"/>
    </source>
</evidence>
<dbReference type="Pfam" id="PF13534">
    <property type="entry name" value="Fer4_17"/>
    <property type="match status" value="1"/>
</dbReference>
<sequence>MRKIRFGKTELMVSELAFGGIPIQRHPREQAIEEIRKVLDMGVNFIDTAHGYTDSEEKIGEAIKAYPRESLVIASKSPAMDGDGFREHLELSLKRLGVEYIDIYQHHNVSSPKKMATVLGPDGAWKAMQKAMDEGLVRHPAFSAHSLETAKEMMLTRNYEATQIPFNFVDNAAEKELIPLARELDMGFICMKPLGGGLIDNARLCFRYLRQYPGIVPDPGIEHASEMEEIISIYSDESPLTDNEKSDIERIREELGASWCHRCEYCQPCPEGISISTVLTARSMTRRMPREKALSMLKGPMKQAESCSECGTCEERCPYDLPIRELLKTRRRQFSDFVETGIWT</sequence>
<dbReference type="Pfam" id="PF00248">
    <property type="entry name" value="Aldo_ket_red"/>
    <property type="match status" value="1"/>
</dbReference>
<proteinExistence type="predicted"/>
<dbReference type="InterPro" id="IPR036812">
    <property type="entry name" value="NAD(P)_OxRdtase_dom_sf"/>
</dbReference>
<dbReference type="InterPro" id="IPR053135">
    <property type="entry name" value="AKR2_Oxidoreductase"/>
</dbReference>
<dbReference type="InterPro" id="IPR023210">
    <property type="entry name" value="NADP_OxRdtase_dom"/>
</dbReference>
<gene>
    <name evidence="5" type="ORF">B4O97_01890</name>
</gene>
<evidence type="ECO:0000313" key="5">
    <source>
        <dbReference type="EMBL" id="ORC37777.1"/>
    </source>
</evidence>
<dbReference type="SUPFAM" id="SSF51430">
    <property type="entry name" value="NAD(P)-linked oxidoreductase"/>
    <property type="match status" value="1"/>
</dbReference>
<reference evidence="5 6" key="1">
    <citation type="submission" date="2017-03" db="EMBL/GenBank/DDBJ databases">
        <title>Draft Genome sequence of Marispirochaeta sp. strain JC444.</title>
        <authorList>
            <person name="Shivani Y."/>
            <person name="Subhash Y."/>
            <person name="Sasikala C."/>
            <person name="Ramana C."/>
        </authorList>
    </citation>
    <scope>NUCLEOTIDE SEQUENCE [LARGE SCALE GENOMIC DNA]</scope>
    <source>
        <strain evidence="5 6">JC444</strain>
    </source>
</reference>
<evidence type="ECO:0000259" key="4">
    <source>
        <dbReference type="PROSITE" id="PS51379"/>
    </source>
</evidence>
<dbReference type="GO" id="GO:0046872">
    <property type="term" value="F:metal ion binding"/>
    <property type="evidence" value="ECO:0007669"/>
    <property type="project" value="UniProtKB-KW"/>
</dbReference>
<dbReference type="CDD" id="cd19100">
    <property type="entry name" value="AKR_unchar"/>
    <property type="match status" value="1"/>
</dbReference>
<dbReference type="PANTHER" id="PTHR43312">
    <property type="entry name" value="D-THREO-ALDOSE 1-DEHYDROGENASE"/>
    <property type="match status" value="1"/>
</dbReference>
<dbReference type="InterPro" id="IPR017900">
    <property type="entry name" value="4Fe4S_Fe_S_CS"/>
</dbReference>
<dbReference type="Proteomes" id="UP000192343">
    <property type="component" value="Unassembled WGS sequence"/>
</dbReference>
<dbReference type="SUPFAM" id="SSF46548">
    <property type="entry name" value="alpha-helical ferredoxin"/>
    <property type="match status" value="1"/>
</dbReference>
<evidence type="ECO:0000256" key="3">
    <source>
        <dbReference type="ARBA" id="ARBA00023014"/>
    </source>
</evidence>
<keyword evidence="2" id="KW-0408">Iron</keyword>
<comment type="caution">
    <text evidence="5">The sequence shown here is derived from an EMBL/GenBank/DDBJ whole genome shotgun (WGS) entry which is preliminary data.</text>
</comment>
<dbReference type="OrthoDB" id="9773828at2"/>
<keyword evidence="1" id="KW-0479">Metal-binding</keyword>
<dbReference type="PROSITE" id="PS51379">
    <property type="entry name" value="4FE4S_FER_2"/>
    <property type="match status" value="1"/>
</dbReference>
<dbReference type="STRING" id="1963862.B4O97_01890"/>